<evidence type="ECO:0000313" key="2">
    <source>
        <dbReference type="Proteomes" id="UP000541969"/>
    </source>
</evidence>
<dbReference type="InterPro" id="IPR012467">
    <property type="entry name" value="DUF1684"/>
</dbReference>
<accession>A0A853CIC5</accession>
<dbReference type="PANTHER" id="PTHR41913">
    <property type="entry name" value="DUF1684 DOMAIN-CONTAINING PROTEIN"/>
    <property type="match status" value="1"/>
</dbReference>
<comment type="caution">
    <text evidence="1">The sequence shown here is derived from an EMBL/GenBank/DDBJ whole genome shotgun (WGS) entry which is preliminary data.</text>
</comment>
<name>A0A853CIC5_9ACTN</name>
<gene>
    <name evidence="1" type="ORF">GGQ55_003545</name>
</gene>
<evidence type="ECO:0008006" key="3">
    <source>
        <dbReference type="Google" id="ProtNLM"/>
    </source>
</evidence>
<protein>
    <recommendedName>
        <fullName evidence="3">DUF1684 domain-containing protein</fullName>
    </recommendedName>
</protein>
<keyword evidence="2" id="KW-1185">Reference proteome</keyword>
<dbReference type="AlphaFoldDB" id="A0A853CIC5"/>
<proteinExistence type="predicted"/>
<dbReference type="RefSeq" id="WP_179718996.1">
    <property type="nucleotide sequence ID" value="NZ_JACBZT010000001.1"/>
</dbReference>
<dbReference type="Proteomes" id="UP000541969">
    <property type="component" value="Unassembled WGS sequence"/>
</dbReference>
<evidence type="ECO:0000313" key="1">
    <source>
        <dbReference type="EMBL" id="NYJ07267.1"/>
    </source>
</evidence>
<dbReference type="EMBL" id="JACBZT010000001">
    <property type="protein sequence ID" value="NYJ07267.1"/>
    <property type="molecule type" value="Genomic_DNA"/>
</dbReference>
<dbReference type="Pfam" id="PF07920">
    <property type="entry name" value="DUF1684"/>
    <property type="match status" value="1"/>
</dbReference>
<sequence>MTTTEARDVFAADWAQWHRQKEARLADPHGFLAVTSLNWLSREPQRFPDAPGGWSTGPDGVVVELADGEELVVDGVTVRGRHAFGVVPERGGSTAVWGDAVIEVAKRGGHDIVRPRHPDNPLRTAFAGTPAYPPHPRWRVTGRYVPFDAPRPTTVGAAVDGLEHVYDAPGRIEFELDGQQFALTAFPGHAPGELMVLFTDATSGLTTYAANRSLRAVPDTDGSVVLDFNRATNLPCAYTDLATCPLPPAENRLPIAVEAGEQTPHERGIR</sequence>
<organism evidence="1 2">
    <name type="scientific">Petropleomorpha daqingensis</name>
    <dbReference type="NCBI Taxonomy" id="2026353"/>
    <lineage>
        <taxon>Bacteria</taxon>
        <taxon>Bacillati</taxon>
        <taxon>Actinomycetota</taxon>
        <taxon>Actinomycetes</taxon>
        <taxon>Geodermatophilales</taxon>
        <taxon>Geodermatophilaceae</taxon>
        <taxon>Petropleomorpha</taxon>
    </lineage>
</organism>
<dbReference type="PANTHER" id="PTHR41913:SF1">
    <property type="entry name" value="DUF1684 DOMAIN-CONTAINING PROTEIN"/>
    <property type="match status" value="1"/>
</dbReference>
<reference evidence="1 2" key="1">
    <citation type="submission" date="2020-07" db="EMBL/GenBank/DDBJ databases">
        <title>Sequencing the genomes of 1000 actinobacteria strains.</title>
        <authorList>
            <person name="Klenk H.-P."/>
        </authorList>
    </citation>
    <scope>NUCLEOTIDE SEQUENCE [LARGE SCALE GENOMIC DNA]</scope>
    <source>
        <strain evidence="1 2">DSM 104001</strain>
    </source>
</reference>